<comment type="caution">
    <text evidence="2">The sequence shown here is derived from an EMBL/GenBank/DDBJ whole genome shotgun (WGS) entry which is preliminary data.</text>
</comment>
<sequence length="260" mass="29256">MAKLRDKGAKPRPRRHSRPMYLYPKRQGCGEVRYPTEWSLGGTCNVMYLSNDVGKDTPPQREVTQMFDCDFDNLGDGWMDSWREVRISPLFEGLDALVKMSFWGPGTGRDDDFYQVAGETQRECLEAQQHAVGGVAVITSLRQMTPRFSVCILREASEVRRRCEEVLSVNETALPQYLGQSFSSSFAVMRAIIFEISGRDHGSYVGPEKTQISRTLTHYCAEDKTKGDTARSTGVPNPPPFPSPVSFSLSKPTRDFFYAA</sequence>
<feature type="region of interest" description="Disordered" evidence="1">
    <location>
        <begin position="226"/>
        <end position="245"/>
    </location>
</feature>
<dbReference type="RefSeq" id="XP_060357758.1">
    <property type="nucleotide sequence ID" value="XM_060510998.1"/>
</dbReference>
<evidence type="ECO:0000256" key="1">
    <source>
        <dbReference type="SAM" id="MobiDB-lite"/>
    </source>
</evidence>
<evidence type="ECO:0000313" key="3">
    <source>
        <dbReference type="Proteomes" id="UP001244207"/>
    </source>
</evidence>
<reference evidence="2" key="1">
    <citation type="submission" date="2021-12" db="EMBL/GenBank/DDBJ databases">
        <title>Comparative genomics, transcriptomics and evolutionary studies reveal genomic signatures of adaptation to plant cell wall in hemibiotrophic fungi.</title>
        <authorList>
            <consortium name="DOE Joint Genome Institute"/>
            <person name="Baroncelli R."/>
            <person name="Diaz J.F."/>
            <person name="Benocci T."/>
            <person name="Peng M."/>
            <person name="Battaglia E."/>
            <person name="Haridas S."/>
            <person name="Andreopoulos W."/>
            <person name="Labutti K."/>
            <person name="Pangilinan J."/>
            <person name="Floch G.L."/>
            <person name="Makela M.R."/>
            <person name="Henrissat B."/>
            <person name="Grigoriev I.V."/>
            <person name="Crouch J.A."/>
            <person name="De Vries R.P."/>
            <person name="Sukno S.A."/>
            <person name="Thon M.R."/>
        </authorList>
    </citation>
    <scope>NUCLEOTIDE SEQUENCE</scope>
    <source>
        <strain evidence="2">CBS 112980</strain>
    </source>
</reference>
<proteinExistence type="predicted"/>
<organism evidence="2 3">
    <name type="scientific">Glomerella acutata</name>
    <name type="common">Colletotrichum acutatum</name>
    <dbReference type="NCBI Taxonomy" id="27357"/>
    <lineage>
        <taxon>Eukaryota</taxon>
        <taxon>Fungi</taxon>
        <taxon>Dikarya</taxon>
        <taxon>Ascomycota</taxon>
        <taxon>Pezizomycotina</taxon>
        <taxon>Sordariomycetes</taxon>
        <taxon>Hypocreomycetidae</taxon>
        <taxon>Glomerellales</taxon>
        <taxon>Glomerellaceae</taxon>
        <taxon>Colletotrichum</taxon>
        <taxon>Colletotrichum acutatum species complex</taxon>
    </lineage>
</organism>
<accession>A0AAD8XAS5</accession>
<name>A0AAD8XAS5_GLOAC</name>
<dbReference type="AlphaFoldDB" id="A0AAD8XAS5"/>
<protein>
    <submittedName>
        <fullName evidence="2">Uncharacterized protein</fullName>
    </submittedName>
</protein>
<dbReference type="EMBL" id="JAHMHS010000231">
    <property type="protein sequence ID" value="KAK1706110.1"/>
    <property type="molecule type" value="Genomic_DNA"/>
</dbReference>
<gene>
    <name evidence="2" type="ORF">BDZ83DRAFT_657973</name>
</gene>
<evidence type="ECO:0000313" key="2">
    <source>
        <dbReference type="EMBL" id="KAK1706110.1"/>
    </source>
</evidence>
<dbReference type="GeneID" id="85394897"/>
<dbReference type="Proteomes" id="UP001244207">
    <property type="component" value="Unassembled WGS sequence"/>
</dbReference>
<keyword evidence="3" id="KW-1185">Reference proteome</keyword>